<feature type="compositionally biased region" description="Low complexity" evidence="2">
    <location>
        <begin position="406"/>
        <end position="415"/>
    </location>
</feature>
<evidence type="ECO:0000313" key="4">
    <source>
        <dbReference type="EMBL" id="KAF8486320.1"/>
    </source>
</evidence>
<keyword evidence="1" id="KW-0862">Zinc</keyword>
<dbReference type="GO" id="GO:0008270">
    <property type="term" value="F:zinc ion binding"/>
    <property type="evidence" value="ECO:0007669"/>
    <property type="project" value="UniProtKB-KW"/>
</dbReference>
<name>A0A9P5N523_9AGAM</name>
<keyword evidence="5" id="KW-1185">Reference proteome</keyword>
<proteinExistence type="predicted"/>
<gene>
    <name evidence="4" type="ORF">DFH94DRAFT_180194</name>
</gene>
<dbReference type="EMBL" id="WHVB01000002">
    <property type="protein sequence ID" value="KAF8486320.1"/>
    <property type="molecule type" value="Genomic_DNA"/>
</dbReference>
<feature type="compositionally biased region" description="Low complexity" evidence="2">
    <location>
        <begin position="136"/>
        <end position="145"/>
    </location>
</feature>
<reference evidence="4" key="2">
    <citation type="journal article" date="2020" name="Nat. Commun.">
        <title>Large-scale genome sequencing of mycorrhizal fungi provides insights into the early evolution of symbiotic traits.</title>
        <authorList>
            <person name="Miyauchi S."/>
            <person name="Kiss E."/>
            <person name="Kuo A."/>
            <person name="Drula E."/>
            <person name="Kohler A."/>
            <person name="Sanchez-Garcia M."/>
            <person name="Morin E."/>
            <person name="Andreopoulos B."/>
            <person name="Barry K.W."/>
            <person name="Bonito G."/>
            <person name="Buee M."/>
            <person name="Carver A."/>
            <person name="Chen C."/>
            <person name="Cichocki N."/>
            <person name="Clum A."/>
            <person name="Culley D."/>
            <person name="Crous P.W."/>
            <person name="Fauchery L."/>
            <person name="Girlanda M."/>
            <person name="Hayes R.D."/>
            <person name="Keri Z."/>
            <person name="LaButti K."/>
            <person name="Lipzen A."/>
            <person name="Lombard V."/>
            <person name="Magnuson J."/>
            <person name="Maillard F."/>
            <person name="Murat C."/>
            <person name="Nolan M."/>
            <person name="Ohm R.A."/>
            <person name="Pangilinan J."/>
            <person name="Pereira M.F."/>
            <person name="Perotto S."/>
            <person name="Peter M."/>
            <person name="Pfister S."/>
            <person name="Riley R."/>
            <person name="Sitrit Y."/>
            <person name="Stielow J.B."/>
            <person name="Szollosi G."/>
            <person name="Zifcakova L."/>
            <person name="Stursova M."/>
            <person name="Spatafora J.W."/>
            <person name="Tedersoo L."/>
            <person name="Vaario L.M."/>
            <person name="Yamada A."/>
            <person name="Yan M."/>
            <person name="Wang P."/>
            <person name="Xu J."/>
            <person name="Bruns T."/>
            <person name="Baldrian P."/>
            <person name="Vilgalys R."/>
            <person name="Dunand C."/>
            <person name="Henrissat B."/>
            <person name="Grigoriev I.V."/>
            <person name="Hibbett D."/>
            <person name="Nagy L.G."/>
            <person name="Martin F.M."/>
        </authorList>
    </citation>
    <scope>NUCLEOTIDE SEQUENCE</scope>
    <source>
        <strain evidence="4">Prilba</strain>
    </source>
</reference>
<dbReference type="InterPro" id="IPR013087">
    <property type="entry name" value="Znf_C2H2_type"/>
</dbReference>
<evidence type="ECO:0000256" key="1">
    <source>
        <dbReference type="PROSITE-ProRule" id="PRU00042"/>
    </source>
</evidence>
<feature type="region of interest" description="Disordered" evidence="2">
    <location>
        <begin position="236"/>
        <end position="264"/>
    </location>
</feature>
<feature type="domain" description="C2H2-type" evidence="3">
    <location>
        <begin position="356"/>
        <end position="383"/>
    </location>
</feature>
<keyword evidence="1" id="KW-0863">Zinc-finger</keyword>
<dbReference type="OrthoDB" id="3258262at2759"/>
<evidence type="ECO:0000313" key="5">
    <source>
        <dbReference type="Proteomes" id="UP000759537"/>
    </source>
</evidence>
<feature type="region of interest" description="Disordered" evidence="2">
    <location>
        <begin position="400"/>
        <end position="429"/>
    </location>
</feature>
<feature type="compositionally biased region" description="Basic and acidic residues" evidence="2">
    <location>
        <begin position="152"/>
        <end position="161"/>
    </location>
</feature>
<evidence type="ECO:0000256" key="2">
    <source>
        <dbReference type="SAM" id="MobiDB-lite"/>
    </source>
</evidence>
<dbReference type="AlphaFoldDB" id="A0A9P5N523"/>
<accession>A0A9P5N523</accession>
<feature type="compositionally biased region" description="Low complexity" evidence="2">
    <location>
        <begin position="65"/>
        <end position="79"/>
    </location>
</feature>
<keyword evidence="1" id="KW-0479">Metal-binding</keyword>
<organism evidence="4 5">
    <name type="scientific">Russula ochroleuca</name>
    <dbReference type="NCBI Taxonomy" id="152965"/>
    <lineage>
        <taxon>Eukaryota</taxon>
        <taxon>Fungi</taxon>
        <taxon>Dikarya</taxon>
        <taxon>Basidiomycota</taxon>
        <taxon>Agaricomycotina</taxon>
        <taxon>Agaricomycetes</taxon>
        <taxon>Russulales</taxon>
        <taxon>Russulaceae</taxon>
        <taxon>Russula</taxon>
    </lineage>
</organism>
<feature type="region of interest" description="Disordered" evidence="2">
    <location>
        <begin position="1"/>
        <end position="37"/>
    </location>
</feature>
<dbReference type="PROSITE" id="PS50157">
    <property type="entry name" value="ZINC_FINGER_C2H2_2"/>
    <property type="match status" value="1"/>
</dbReference>
<comment type="caution">
    <text evidence="4">The sequence shown here is derived from an EMBL/GenBank/DDBJ whole genome shotgun (WGS) entry which is preliminary data.</text>
</comment>
<reference evidence="4" key="1">
    <citation type="submission" date="2019-10" db="EMBL/GenBank/DDBJ databases">
        <authorList>
            <consortium name="DOE Joint Genome Institute"/>
            <person name="Kuo A."/>
            <person name="Miyauchi S."/>
            <person name="Kiss E."/>
            <person name="Drula E."/>
            <person name="Kohler A."/>
            <person name="Sanchez-Garcia M."/>
            <person name="Andreopoulos B."/>
            <person name="Barry K.W."/>
            <person name="Bonito G."/>
            <person name="Buee M."/>
            <person name="Carver A."/>
            <person name="Chen C."/>
            <person name="Cichocki N."/>
            <person name="Clum A."/>
            <person name="Culley D."/>
            <person name="Crous P.W."/>
            <person name="Fauchery L."/>
            <person name="Girlanda M."/>
            <person name="Hayes R."/>
            <person name="Keri Z."/>
            <person name="LaButti K."/>
            <person name="Lipzen A."/>
            <person name="Lombard V."/>
            <person name="Magnuson J."/>
            <person name="Maillard F."/>
            <person name="Morin E."/>
            <person name="Murat C."/>
            <person name="Nolan M."/>
            <person name="Ohm R."/>
            <person name="Pangilinan J."/>
            <person name="Pereira M."/>
            <person name="Perotto S."/>
            <person name="Peter M."/>
            <person name="Riley R."/>
            <person name="Sitrit Y."/>
            <person name="Stielow B."/>
            <person name="Szollosi G."/>
            <person name="Zifcakova L."/>
            <person name="Stursova M."/>
            <person name="Spatafora J.W."/>
            <person name="Tedersoo L."/>
            <person name="Vaario L.-M."/>
            <person name="Yamada A."/>
            <person name="Yan M."/>
            <person name="Wang P."/>
            <person name="Xu J."/>
            <person name="Bruns T."/>
            <person name="Baldrian P."/>
            <person name="Vilgalys R."/>
            <person name="Henrissat B."/>
            <person name="Grigoriev I.V."/>
            <person name="Hibbett D."/>
            <person name="Nagy L.G."/>
            <person name="Martin F.M."/>
        </authorList>
    </citation>
    <scope>NUCLEOTIDE SEQUENCE</scope>
    <source>
        <strain evidence="4">Prilba</strain>
    </source>
</reference>
<feature type="region of interest" description="Disordered" evidence="2">
    <location>
        <begin position="62"/>
        <end position="88"/>
    </location>
</feature>
<protein>
    <recommendedName>
        <fullName evidence="3">C2H2-type domain-containing protein</fullName>
    </recommendedName>
</protein>
<dbReference type="Proteomes" id="UP000759537">
    <property type="component" value="Unassembled WGS sequence"/>
</dbReference>
<sequence>MSHERRKPFALLHPNARPTDPVLAPNSAPPQLPISRPRRQMPAYHHQLHQQYNPHKRYATVLPGSSRSSATSSAESLHSTRSLMTPRRRKLSAAEDVAARVRARWAALEALERTSGGPAPIANPADTITATHTNSATTAATTTTTVRNGARPRRDSRDQEHGLLSLEMGKGREKENDSSMSMSMQVDGYEKPLPPRPAPLAFGLHKFPDQGPLSAPARMPAAASAMAMATSPMMVDSREEDKSGAGATGEGEPLPTSDSTLRTTPTSLTCFETTESQRQVLQRRPTRALTPPQVRRRPSITDELEEAREEATLAMLHTSRTDGLIRCPRRGCDALLSGVRALTFHLHIHAVGAGAYACLRCGGAFESARDLTRHACARRRARERLRSVVRAWTCLSPTSQGFGKEQQPWQPQQQHPSKHYKRKDDNNYY</sequence>
<feature type="region of interest" description="Disordered" evidence="2">
    <location>
        <begin position="136"/>
        <end position="178"/>
    </location>
</feature>
<evidence type="ECO:0000259" key="3">
    <source>
        <dbReference type="PROSITE" id="PS50157"/>
    </source>
</evidence>